<evidence type="ECO:0000313" key="2">
    <source>
        <dbReference type="Proteomes" id="UP000001194"/>
    </source>
</evidence>
<reference evidence="1 2" key="1">
    <citation type="journal article" date="2008" name="Nature">
        <title>The genome of Laccaria bicolor provides insights into mycorrhizal symbiosis.</title>
        <authorList>
            <person name="Martin F."/>
            <person name="Aerts A."/>
            <person name="Ahren D."/>
            <person name="Brun A."/>
            <person name="Danchin E.G.J."/>
            <person name="Duchaussoy F."/>
            <person name="Gibon J."/>
            <person name="Kohler A."/>
            <person name="Lindquist E."/>
            <person name="Pereda V."/>
            <person name="Salamov A."/>
            <person name="Shapiro H.J."/>
            <person name="Wuyts J."/>
            <person name="Blaudez D."/>
            <person name="Buee M."/>
            <person name="Brokstein P."/>
            <person name="Canbaeck B."/>
            <person name="Cohen D."/>
            <person name="Courty P.E."/>
            <person name="Coutinho P.M."/>
            <person name="Delaruelle C."/>
            <person name="Detter J.C."/>
            <person name="Deveau A."/>
            <person name="DiFazio S."/>
            <person name="Duplessis S."/>
            <person name="Fraissinet-Tachet L."/>
            <person name="Lucic E."/>
            <person name="Frey-Klett P."/>
            <person name="Fourrey C."/>
            <person name="Feussner I."/>
            <person name="Gay G."/>
            <person name="Grimwood J."/>
            <person name="Hoegger P.J."/>
            <person name="Jain P."/>
            <person name="Kilaru S."/>
            <person name="Labbe J."/>
            <person name="Lin Y.C."/>
            <person name="Legue V."/>
            <person name="Le Tacon F."/>
            <person name="Marmeisse R."/>
            <person name="Melayah D."/>
            <person name="Montanini B."/>
            <person name="Muratet M."/>
            <person name="Nehls U."/>
            <person name="Niculita-Hirzel H."/>
            <person name="Oudot-Le Secq M.P."/>
            <person name="Peter M."/>
            <person name="Quesneville H."/>
            <person name="Rajashekar B."/>
            <person name="Reich M."/>
            <person name="Rouhier N."/>
            <person name="Schmutz J."/>
            <person name="Yin T."/>
            <person name="Chalot M."/>
            <person name="Henrissat B."/>
            <person name="Kuees U."/>
            <person name="Lucas S."/>
            <person name="Van de Peer Y."/>
            <person name="Podila G.K."/>
            <person name="Polle A."/>
            <person name="Pukkila P.J."/>
            <person name="Richardson P.M."/>
            <person name="Rouze P."/>
            <person name="Sanders I.R."/>
            <person name="Stajich J.E."/>
            <person name="Tunlid A."/>
            <person name="Tuskan G."/>
            <person name="Grigoriev I.V."/>
        </authorList>
    </citation>
    <scope>NUCLEOTIDE SEQUENCE [LARGE SCALE GENOMIC DNA]</scope>
    <source>
        <strain evidence="2">S238N-H82 / ATCC MYA-4686</strain>
    </source>
</reference>
<dbReference type="EMBL" id="DS547091">
    <property type="protein sequence ID" value="EDR15484.1"/>
    <property type="molecule type" value="Genomic_DNA"/>
</dbReference>
<dbReference type="HOGENOM" id="CLU_1759126_0_0_1"/>
<dbReference type="Proteomes" id="UP000001194">
    <property type="component" value="Unassembled WGS sequence"/>
</dbReference>
<protein>
    <submittedName>
        <fullName evidence="1">Predicted protein</fullName>
    </submittedName>
</protein>
<dbReference type="GeneID" id="6069265"/>
<evidence type="ECO:0000313" key="1">
    <source>
        <dbReference type="EMBL" id="EDR15484.1"/>
    </source>
</evidence>
<dbReference type="InParanoid" id="B0CPW2"/>
<keyword evidence="2" id="KW-1185">Reference proteome</keyword>
<dbReference type="AlphaFoldDB" id="B0CPW2"/>
<accession>B0CPW2</accession>
<name>B0CPW2_LACBS</name>
<dbReference type="RefSeq" id="XP_001873692.1">
    <property type="nucleotide sequence ID" value="XM_001873657.1"/>
</dbReference>
<dbReference type="KEGG" id="lbc:LACBIDRAFT_321348"/>
<proteinExistence type="predicted"/>
<sequence length="148" mass="16408">MAGLNSTVPIVSERSQMGRLCILSRKPKAELRTLGSGFGLACERLMVQMPIDSLASQRVFLAGSSPYDSGWLTFNGVTCDLEDSESVHPFGSLELHQRERKQKRCLLGKAQRAPQAHMMTNVVWAIEFLPVDIDVAQLPATTPPFHER</sequence>
<organism evidence="2">
    <name type="scientific">Laccaria bicolor (strain S238N-H82 / ATCC MYA-4686)</name>
    <name type="common">Bicoloured deceiver</name>
    <name type="synonym">Laccaria laccata var. bicolor</name>
    <dbReference type="NCBI Taxonomy" id="486041"/>
    <lineage>
        <taxon>Eukaryota</taxon>
        <taxon>Fungi</taxon>
        <taxon>Dikarya</taxon>
        <taxon>Basidiomycota</taxon>
        <taxon>Agaricomycotina</taxon>
        <taxon>Agaricomycetes</taxon>
        <taxon>Agaricomycetidae</taxon>
        <taxon>Agaricales</taxon>
        <taxon>Agaricineae</taxon>
        <taxon>Hydnangiaceae</taxon>
        <taxon>Laccaria</taxon>
    </lineage>
</organism>
<gene>
    <name evidence="1" type="ORF">LACBIDRAFT_321348</name>
</gene>